<keyword evidence="5" id="KW-1185">Reference proteome</keyword>
<dbReference type="PANTHER" id="PTHR43850">
    <property type="entry name" value="ABC TRANSPORTER ATP-BINDING PROTEIN MA_4021-RELATED"/>
    <property type="match status" value="1"/>
</dbReference>
<accession>A0A4D8RRE6</accession>
<evidence type="ECO:0000256" key="2">
    <source>
        <dbReference type="ARBA" id="ARBA00022840"/>
    </source>
</evidence>
<dbReference type="GO" id="GO:0005524">
    <property type="term" value="F:ATP binding"/>
    <property type="evidence" value="ECO:0007669"/>
    <property type="project" value="UniProtKB-KW"/>
</dbReference>
<evidence type="ECO:0000256" key="1">
    <source>
        <dbReference type="ARBA" id="ARBA00022741"/>
    </source>
</evidence>
<dbReference type="SMART" id="SM00382">
    <property type="entry name" value="AAA"/>
    <property type="match status" value="1"/>
</dbReference>
<dbReference type="PROSITE" id="PS50893">
    <property type="entry name" value="ABC_TRANSPORTER_2"/>
    <property type="match status" value="1"/>
</dbReference>
<gene>
    <name evidence="4" type="ORF">DFR88_02530</name>
</gene>
<dbReference type="KEGG" id="mpru:DFR88_02530"/>
<organism evidence="4 5">
    <name type="scientific">Metallosphaera prunae</name>
    <dbReference type="NCBI Taxonomy" id="47304"/>
    <lineage>
        <taxon>Archaea</taxon>
        <taxon>Thermoproteota</taxon>
        <taxon>Thermoprotei</taxon>
        <taxon>Sulfolobales</taxon>
        <taxon>Sulfolobaceae</taxon>
        <taxon>Metallosphaera</taxon>
    </lineage>
</organism>
<evidence type="ECO:0000313" key="5">
    <source>
        <dbReference type="Proteomes" id="UP000298568"/>
    </source>
</evidence>
<dbReference type="InterPro" id="IPR003439">
    <property type="entry name" value="ABC_transporter-like_ATP-bd"/>
</dbReference>
<name>A0A4D8RRE6_METPR</name>
<dbReference type="InterPro" id="IPR027417">
    <property type="entry name" value="P-loop_NTPase"/>
</dbReference>
<keyword evidence="1" id="KW-0547">Nucleotide-binding</keyword>
<dbReference type="GeneID" id="91755265"/>
<dbReference type="InterPro" id="IPR003593">
    <property type="entry name" value="AAA+_ATPase"/>
</dbReference>
<dbReference type="PANTHER" id="PTHR43850:SF2">
    <property type="entry name" value="ABC TRANSPORTER ATP-BINDING PROTEIN MA_4021-RELATED"/>
    <property type="match status" value="1"/>
</dbReference>
<keyword evidence="2 4" id="KW-0067">ATP-binding</keyword>
<feature type="domain" description="ABC transporter" evidence="3">
    <location>
        <begin position="3"/>
        <end position="200"/>
    </location>
</feature>
<dbReference type="Proteomes" id="UP000298568">
    <property type="component" value="Chromosome"/>
</dbReference>
<reference evidence="4 5" key="1">
    <citation type="submission" date="2018-07" db="EMBL/GenBank/DDBJ databases">
        <title>Complete Genome Sequences of Extremely Thermoacidophilic, Metal-Mobilizing Type-Strain Members of the Archaeal Family Sulfolobaceae: Acidianus brierleyi DSM-1651T, Acidianus sulfidivorans DSM-18786T, Metallosphaera hakonensis DSM-7519T, and Metallosphaera prunae DSM-10039T.</title>
        <authorList>
            <person name="Counts J.A."/>
            <person name="Kelly R.M."/>
        </authorList>
    </citation>
    <scope>NUCLEOTIDE SEQUENCE [LARGE SCALE GENOMIC DNA]</scope>
    <source>
        <strain evidence="4 5">Ron 12/II</strain>
    </source>
</reference>
<evidence type="ECO:0000313" key="4">
    <source>
        <dbReference type="EMBL" id="QCO29513.1"/>
    </source>
</evidence>
<sequence>MLIREVRVRVGRSQLSSMDIELSKGVNLVLGQNGAGKTTLLRSIIESLRGSSVHKGYMPAEFSSPEIPVKDVLLAGTRNPLENYLEFSKELEITHLLDRTFSTLSTGEKKLVLVVKALSEGQLVLMDEPTSGLDVRNQAKVISLVSRLRSEKDFLIATHDLNWIERADQVIVMKKGKIIWQSSPDLLNEQVLETAYECRVKKVNIDNKKMFILDF</sequence>
<dbReference type="AlphaFoldDB" id="A0A4D8RRE6"/>
<evidence type="ECO:0000259" key="3">
    <source>
        <dbReference type="PROSITE" id="PS50893"/>
    </source>
</evidence>
<dbReference type="RefSeq" id="WP_048806913.1">
    <property type="nucleotide sequence ID" value="NZ_CP031156.1"/>
</dbReference>
<proteinExistence type="predicted"/>
<dbReference type="EMBL" id="CP031156">
    <property type="protein sequence ID" value="QCO29513.1"/>
    <property type="molecule type" value="Genomic_DNA"/>
</dbReference>
<dbReference type="Gene3D" id="3.40.50.300">
    <property type="entry name" value="P-loop containing nucleotide triphosphate hydrolases"/>
    <property type="match status" value="2"/>
</dbReference>
<dbReference type="GO" id="GO:0016887">
    <property type="term" value="F:ATP hydrolysis activity"/>
    <property type="evidence" value="ECO:0007669"/>
    <property type="project" value="InterPro"/>
</dbReference>
<dbReference type="Pfam" id="PF00005">
    <property type="entry name" value="ABC_tran"/>
    <property type="match status" value="1"/>
</dbReference>
<protein>
    <submittedName>
        <fullName evidence="4">ABC transporter ATP-binding protein</fullName>
    </submittedName>
</protein>
<dbReference type="SUPFAM" id="SSF52540">
    <property type="entry name" value="P-loop containing nucleoside triphosphate hydrolases"/>
    <property type="match status" value="1"/>
</dbReference>